<protein>
    <submittedName>
        <fullName evidence="3">Uncharacterized protein</fullName>
    </submittedName>
</protein>
<evidence type="ECO:0000256" key="2">
    <source>
        <dbReference type="SAM" id="MobiDB-lite"/>
    </source>
</evidence>
<dbReference type="GO" id="GO:0080043">
    <property type="term" value="F:quercetin 3-O-glucosyltransferase activity"/>
    <property type="evidence" value="ECO:0007669"/>
    <property type="project" value="TreeGrafter"/>
</dbReference>
<feature type="region of interest" description="Disordered" evidence="2">
    <location>
        <begin position="219"/>
        <end position="240"/>
    </location>
</feature>
<dbReference type="PANTHER" id="PTHR11926:SF970">
    <property type="entry name" value="GLYCOSYLTRANSFERASE"/>
    <property type="match status" value="1"/>
</dbReference>
<keyword evidence="4" id="KW-1185">Reference proteome</keyword>
<dbReference type="Proteomes" id="UP000734854">
    <property type="component" value="Unassembled WGS sequence"/>
</dbReference>
<dbReference type="SUPFAM" id="SSF53756">
    <property type="entry name" value="UDP-Glycosyltransferase/glycogen phosphorylase"/>
    <property type="match status" value="2"/>
</dbReference>
<reference evidence="3 4" key="1">
    <citation type="submission" date="2020-08" db="EMBL/GenBank/DDBJ databases">
        <title>Plant Genome Project.</title>
        <authorList>
            <person name="Zhang R.-G."/>
        </authorList>
    </citation>
    <scope>NUCLEOTIDE SEQUENCE [LARGE SCALE GENOMIC DNA]</scope>
    <source>
        <tissue evidence="3">Rhizome</tissue>
    </source>
</reference>
<organism evidence="3 4">
    <name type="scientific">Zingiber officinale</name>
    <name type="common">Ginger</name>
    <name type="synonym">Amomum zingiber</name>
    <dbReference type="NCBI Taxonomy" id="94328"/>
    <lineage>
        <taxon>Eukaryota</taxon>
        <taxon>Viridiplantae</taxon>
        <taxon>Streptophyta</taxon>
        <taxon>Embryophyta</taxon>
        <taxon>Tracheophyta</taxon>
        <taxon>Spermatophyta</taxon>
        <taxon>Magnoliopsida</taxon>
        <taxon>Liliopsida</taxon>
        <taxon>Zingiberales</taxon>
        <taxon>Zingiberaceae</taxon>
        <taxon>Zingiber</taxon>
    </lineage>
</organism>
<name>A0A8J5HRH8_ZINOF</name>
<dbReference type="EMBL" id="JACMSC010000002">
    <property type="protein sequence ID" value="KAG6533688.1"/>
    <property type="molecule type" value="Genomic_DNA"/>
</dbReference>
<gene>
    <name evidence="3" type="ORF">ZIOFF_007563</name>
</gene>
<comment type="caution">
    <text evidence="3">The sequence shown here is derived from an EMBL/GenBank/DDBJ whole genome shotgun (WGS) entry which is preliminary data.</text>
</comment>
<dbReference type="AlphaFoldDB" id="A0A8J5HRH8"/>
<evidence type="ECO:0000256" key="1">
    <source>
        <dbReference type="ARBA" id="ARBA00009995"/>
    </source>
</evidence>
<evidence type="ECO:0000313" key="3">
    <source>
        <dbReference type="EMBL" id="KAG6533688.1"/>
    </source>
</evidence>
<evidence type="ECO:0000313" key="4">
    <source>
        <dbReference type="Proteomes" id="UP000734854"/>
    </source>
</evidence>
<proteinExistence type="inferred from homology"/>
<dbReference type="GO" id="GO:0080044">
    <property type="term" value="F:quercetin 7-O-glucosyltransferase activity"/>
    <property type="evidence" value="ECO:0007669"/>
    <property type="project" value="TreeGrafter"/>
</dbReference>
<sequence>MASLTATEPQPLSILVPIPPQGHITPFLRLATLLLSRGFRVTFVLTEYNARHLAQSRGHDWATAGGPSFRVETIPDDLPPPPSDKQDVTQDILSVYLSIPVLENLRLRDFPTFVRTTNPDDVMLNLIVCRATINAPRCAGLILNTFAALEGPVLDTIPRGRGLPLVAGRPTQRLRRPRKLWHHRSGHDIAAKRVRMGPGSKRARVLVGSAAGSVAGKRCGCDSEGDDGKSGGSGRSGMEISGMQGEVERCLLTVRADEEMKHRAIEWKEKARDAFGLGGSSTTDINRLVVSLMQMRK</sequence>
<dbReference type="Gene3D" id="3.40.50.2000">
    <property type="entry name" value="Glycogen Phosphorylase B"/>
    <property type="match status" value="2"/>
</dbReference>
<accession>A0A8J5HRH8</accession>
<comment type="similarity">
    <text evidence="1">Belongs to the UDP-glycosyltransferase family.</text>
</comment>
<dbReference type="PANTHER" id="PTHR11926">
    <property type="entry name" value="GLUCOSYL/GLUCURONOSYL TRANSFERASES"/>
    <property type="match status" value="1"/>
</dbReference>